<evidence type="ECO:0000256" key="6">
    <source>
        <dbReference type="ARBA" id="ARBA00023204"/>
    </source>
</evidence>
<keyword evidence="4" id="KW-0862">Zinc</keyword>
<dbReference type="PROSITE" id="PS01300">
    <property type="entry name" value="RECR"/>
    <property type="match status" value="1"/>
</dbReference>
<dbReference type="CDD" id="cd01025">
    <property type="entry name" value="TOPRIM_recR"/>
    <property type="match status" value="1"/>
</dbReference>
<dbReference type="Gene3D" id="1.10.8.420">
    <property type="entry name" value="RecR Domain 1"/>
    <property type="match status" value="1"/>
</dbReference>
<dbReference type="NCBIfam" id="TIGR00615">
    <property type="entry name" value="recR"/>
    <property type="match status" value="1"/>
</dbReference>
<dbReference type="GO" id="GO:0003677">
    <property type="term" value="F:DNA binding"/>
    <property type="evidence" value="ECO:0007669"/>
    <property type="project" value="InterPro"/>
</dbReference>
<dbReference type="InterPro" id="IPR015967">
    <property type="entry name" value="Rcmb_RecR_Znf"/>
</dbReference>
<dbReference type="SUPFAM" id="SSF111304">
    <property type="entry name" value="Recombination protein RecR"/>
    <property type="match status" value="1"/>
</dbReference>
<dbReference type="Pfam" id="PF21175">
    <property type="entry name" value="RecR_C"/>
    <property type="match status" value="1"/>
</dbReference>
<dbReference type="GO" id="GO:0006281">
    <property type="term" value="P:DNA repair"/>
    <property type="evidence" value="ECO:0007669"/>
    <property type="project" value="UniProtKB-KW"/>
</dbReference>
<name>A0A6J7DCE1_9ZZZZ</name>
<proteinExistence type="inferred from homology"/>
<evidence type="ECO:0000256" key="1">
    <source>
        <dbReference type="ARBA" id="ARBA00022723"/>
    </source>
</evidence>
<dbReference type="InterPro" id="IPR034137">
    <property type="entry name" value="TOPRIM_RecR"/>
</dbReference>
<evidence type="ECO:0000256" key="3">
    <source>
        <dbReference type="ARBA" id="ARBA00022771"/>
    </source>
</evidence>
<dbReference type="SMART" id="SM00493">
    <property type="entry name" value="TOPRIM"/>
    <property type="match status" value="1"/>
</dbReference>
<protein>
    <submittedName>
        <fullName evidence="8">Unannotated protein</fullName>
    </submittedName>
</protein>
<keyword evidence="1" id="KW-0479">Metal-binding</keyword>
<dbReference type="GO" id="GO:0008270">
    <property type="term" value="F:zinc ion binding"/>
    <property type="evidence" value="ECO:0007669"/>
    <property type="project" value="UniProtKB-KW"/>
</dbReference>
<keyword evidence="5" id="KW-0233">DNA recombination</keyword>
<evidence type="ECO:0000256" key="4">
    <source>
        <dbReference type="ARBA" id="ARBA00022833"/>
    </source>
</evidence>
<sequence length="201" mass="21785">MYAPPIQRLISEFSRLPGVGGRTATRLAFHVLRAPPEQAAALAAAIVEVREKIGECEICFDLAEGPRCPICQDDRRDDALLCVVEQSQDVHPIERTSEFRGRYHVLGGALSPMDGVDEDDIHIAELYERVRTGTVTEVILATNPTTTGEATALHMAAGLREISPTLIITRPASGLPVGADLEYADELTLGRAMSGRRSINP</sequence>
<evidence type="ECO:0000313" key="8">
    <source>
        <dbReference type="EMBL" id="CAB4868672.1"/>
    </source>
</evidence>
<reference evidence="8" key="1">
    <citation type="submission" date="2020-05" db="EMBL/GenBank/DDBJ databases">
        <authorList>
            <person name="Chiriac C."/>
            <person name="Salcher M."/>
            <person name="Ghai R."/>
            <person name="Kavagutti S V."/>
        </authorList>
    </citation>
    <scope>NUCLEOTIDE SEQUENCE</scope>
</reference>
<dbReference type="InterPro" id="IPR006171">
    <property type="entry name" value="TOPRIM_dom"/>
</dbReference>
<evidence type="ECO:0000256" key="5">
    <source>
        <dbReference type="ARBA" id="ARBA00023172"/>
    </source>
</evidence>
<keyword evidence="3" id="KW-0863">Zinc-finger</keyword>
<dbReference type="Pfam" id="PF13662">
    <property type="entry name" value="Toprim_4"/>
    <property type="match status" value="1"/>
</dbReference>
<dbReference type="GO" id="GO:0006310">
    <property type="term" value="P:DNA recombination"/>
    <property type="evidence" value="ECO:0007669"/>
    <property type="project" value="UniProtKB-KW"/>
</dbReference>
<evidence type="ECO:0000256" key="2">
    <source>
        <dbReference type="ARBA" id="ARBA00022763"/>
    </source>
</evidence>
<dbReference type="PROSITE" id="PS50880">
    <property type="entry name" value="TOPRIM"/>
    <property type="match status" value="1"/>
</dbReference>
<evidence type="ECO:0000259" key="7">
    <source>
        <dbReference type="PROSITE" id="PS50880"/>
    </source>
</evidence>
<accession>A0A6J7DCE1</accession>
<dbReference type="InterPro" id="IPR023627">
    <property type="entry name" value="Rcmb_RecR"/>
</dbReference>
<keyword evidence="6" id="KW-0234">DNA repair</keyword>
<dbReference type="InterPro" id="IPR000093">
    <property type="entry name" value="DNA_Rcmb_RecR"/>
</dbReference>
<keyword evidence="2" id="KW-0227">DNA damage</keyword>
<dbReference type="Gene3D" id="3.40.1360.10">
    <property type="match status" value="1"/>
</dbReference>
<dbReference type="AlphaFoldDB" id="A0A6J7DCE1"/>
<feature type="domain" description="Toprim" evidence="7">
    <location>
        <begin position="79"/>
        <end position="176"/>
    </location>
</feature>
<dbReference type="PANTHER" id="PTHR30446">
    <property type="entry name" value="RECOMBINATION PROTEIN RECR"/>
    <property type="match status" value="1"/>
</dbReference>
<organism evidence="8">
    <name type="scientific">freshwater metagenome</name>
    <dbReference type="NCBI Taxonomy" id="449393"/>
    <lineage>
        <taxon>unclassified sequences</taxon>
        <taxon>metagenomes</taxon>
        <taxon>ecological metagenomes</taxon>
    </lineage>
</organism>
<dbReference type="HAMAP" id="MF_00017">
    <property type="entry name" value="RecR"/>
    <property type="match status" value="1"/>
</dbReference>
<dbReference type="Pfam" id="PF02132">
    <property type="entry name" value="RecR_ZnF"/>
    <property type="match status" value="1"/>
</dbReference>
<gene>
    <name evidence="8" type="ORF">UFOPK3444_00598</name>
</gene>
<dbReference type="Gene3D" id="6.10.250.240">
    <property type="match status" value="1"/>
</dbReference>
<dbReference type="EMBL" id="CAFBLU010000007">
    <property type="protein sequence ID" value="CAB4868672.1"/>
    <property type="molecule type" value="Genomic_DNA"/>
</dbReference>
<dbReference type="PANTHER" id="PTHR30446:SF0">
    <property type="entry name" value="RECOMBINATION PROTEIN RECR"/>
    <property type="match status" value="1"/>
</dbReference>
<dbReference type="Pfam" id="PF21176">
    <property type="entry name" value="RecR_HhH"/>
    <property type="match status" value="1"/>
</dbReference>